<name>A0A0D5Y5P7_9PSED</name>
<evidence type="ECO:0000313" key="2">
    <source>
        <dbReference type="EMBL" id="AKA26317.1"/>
    </source>
</evidence>
<organism evidence="2 3">
    <name type="scientific">Pseudomonas chlororaphis</name>
    <dbReference type="NCBI Taxonomy" id="587753"/>
    <lineage>
        <taxon>Bacteria</taxon>
        <taxon>Pseudomonadati</taxon>
        <taxon>Pseudomonadota</taxon>
        <taxon>Gammaproteobacteria</taxon>
        <taxon>Pseudomonadales</taxon>
        <taxon>Pseudomonadaceae</taxon>
        <taxon>Pseudomonas</taxon>
    </lineage>
</organism>
<evidence type="ECO:0000313" key="3">
    <source>
        <dbReference type="Proteomes" id="UP000032748"/>
    </source>
</evidence>
<dbReference type="PATRIC" id="fig|587753.10.peg.4864"/>
<proteinExistence type="predicted"/>
<dbReference type="KEGG" id="pcz:PCL1606_48700"/>
<dbReference type="AlphaFoldDB" id="A0A0D5Y5P7"/>
<accession>A0A0D5Y5P7</accession>
<dbReference type="Proteomes" id="UP000032748">
    <property type="component" value="Chromosome"/>
</dbReference>
<dbReference type="EMBL" id="CP011110">
    <property type="protein sequence ID" value="AKA26317.1"/>
    <property type="molecule type" value="Genomic_DNA"/>
</dbReference>
<feature type="region of interest" description="Disordered" evidence="1">
    <location>
        <begin position="16"/>
        <end position="38"/>
    </location>
</feature>
<gene>
    <name evidence="2" type="ORF">PCL1606_48700</name>
</gene>
<evidence type="ECO:0000256" key="1">
    <source>
        <dbReference type="SAM" id="MobiDB-lite"/>
    </source>
</evidence>
<protein>
    <submittedName>
        <fullName evidence="2">Uncharacterized protein</fullName>
    </submittedName>
</protein>
<sequence length="156" mass="16257">MLLLAGCISVYGPVKDGSQSQQGGGQSPGMESSSGTVRIGNRAPGELFTAVENFLGQKALPIKVRDAETGILVSAGDDAEIAGTYLDCSETGQEQNLQASYRIVVQVWSAGEGSNVSVQVTGVAGLTTADGNDKVKPTQCTSTSIFEKDLLEMLRK</sequence>
<reference evidence="2 3" key="1">
    <citation type="journal article" date="2015" name="Mol. Plant Microbe Interact.">
        <title>Comparative Genomic Analysis of Pseudomonas chlororaphis PCL1606 Reveals New Insight into Antifungal Compounds Involved in Biocontrol.</title>
        <authorList>
            <person name="Calderon C.E."/>
            <person name="Ramos C."/>
            <person name="de Vicente A."/>
            <person name="Cazorla F.M."/>
        </authorList>
    </citation>
    <scope>NUCLEOTIDE SEQUENCE [LARGE SCALE GENOMIC DNA]</scope>
    <source>
        <strain evidence="2 3">PCL1606</strain>
    </source>
</reference>